<evidence type="ECO:0000313" key="2">
    <source>
        <dbReference type="Proteomes" id="UP000003959"/>
    </source>
</evidence>
<protein>
    <submittedName>
        <fullName evidence="1">Uncharacterized protein</fullName>
    </submittedName>
</protein>
<reference evidence="2" key="1">
    <citation type="journal article" date="2011" name="Proc. Natl. Acad. Sci. U.S.A.">
        <title>Genomic insights into the physiology and ecology of the marine filamentous cyanobacterium Lyngbya majuscula.</title>
        <authorList>
            <person name="Jones A.C."/>
            <person name="Monroe E.A."/>
            <person name="Podell S."/>
            <person name="Hess W.R."/>
            <person name="Klages S."/>
            <person name="Esquenazi E."/>
            <person name="Niessen S."/>
            <person name="Hoover H."/>
            <person name="Rothmann M."/>
            <person name="Lasken R.S."/>
            <person name="Yates J.R.III."/>
            <person name="Reinhardt R."/>
            <person name="Kube M."/>
            <person name="Burkart M.D."/>
            <person name="Allen E.E."/>
            <person name="Dorrestein P.C."/>
            <person name="Gerwick W.H."/>
            <person name="Gerwick L."/>
        </authorList>
    </citation>
    <scope>NUCLEOTIDE SEQUENCE [LARGE SCALE GENOMIC DNA]</scope>
    <source>
        <strain evidence="2">3L</strain>
    </source>
</reference>
<dbReference type="AlphaFoldDB" id="F4Y229"/>
<evidence type="ECO:0000313" key="1">
    <source>
        <dbReference type="EMBL" id="EGJ29321.1"/>
    </source>
</evidence>
<dbReference type="EMBL" id="GL890970">
    <property type="protein sequence ID" value="EGJ29321.1"/>
    <property type="molecule type" value="Genomic_DNA"/>
</dbReference>
<dbReference type="HOGENOM" id="CLU_3382747_0_0_3"/>
<name>F4Y229_9CYAN</name>
<keyword evidence="2" id="KW-1185">Reference proteome</keyword>
<accession>F4Y229</accession>
<dbReference type="Proteomes" id="UP000003959">
    <property type="component" value="Unassembled WGS sequence"/>
</dbReference>
<sequence length="33" mass="3714">MTTEFDKAFPDGRKQVNAIAIINDSFFIIIKGI</sequence>
<proteinExistence type="predicted"/>
<organism evidence="1 2">
    <name type="scientific">Moorena producens 3L</name>
    <dbReference type="NCBI Taxonomy" id="489825"/>
    <lineage>
        <taxon>Bacteria</taxon>
        <taxon>Bacillati</taxon>
        <taxon>Cyanobacteriota</taxon>
        <taxon>Cyanophyceae</taxon>
        <taxon>Coleofasciculales</taxon>
        <taxon>Coleofasciculaceae</taxon>
        <taxon>Moorena</taxon>
    </lineage>
</organism>
<gene>
    <name evidence="1" type="ORF">LYNGBM3L_65410</name>
</gene>